<sequence length="94" mass="10462">MSSSWPNISPLEISPEFSRVSSCYITSLISVLIVCPFSFFLLTFLLKPPPDTQKHSLTPPANTVTSLGSNGGRQPQPFNESTYQNVTVYPWRPD</sequence>
<accession>A0A6G1Q5X1</accession>
<dbReference type="EMBL" id="CM015724">
    <property type="protein sequence ID" value="KAF3697658.1"/>
    <property type="molecule type" value="Genomic_DNA"/>
</dbReference>
<dbReference type="Proteomes" id="UP000503349">
    <property type="component" value="Chromosome 13"/>
</dbReference>
<reference evidence="3 4" key="1">
    <citation type="submission" date="2019-02" db="EMBL/GenBank/DDBJ databases">
        <title>Opniocepnalus argus genome.</title>
        <authorList>
            <person name="Zhou C."/>
            <person name="Xiao S."/>
        </authorList>
    </citation>
    <scope>NUCLEOTIDE SEQUENCE [LARGE SCALE GENOMIC DNA]</scope>
    <source>
        <strain evidence="3">OARG1902GOOAL</strain>
        <tissue evidence="3">Muscle</tissue>
    </source>
</reference>
<feature type="compositionally biased region" description="Polar residues" evidence="1">
    <location>
        <begin position="55"/>
        <end position="87"/>
    </location>
</feature>
<keyword evidence="2" id="KW-0812">Transmembrane</keyword>
<evidence type="ECO:0000256" key="2">
    <source>
        <dbReference type="SAM" id="Phobius"/>
    </source>
</evidence>
<keyword evidence="4" id="KW-1185">Reference proteome</keyword>
<name>A0A6G1Q5X1_CHAAH</name>
<reference evidence="4" key="2">
    <citation type="submission" date="2019-02" db="EMBL/GenBank/DDBJ databases">
        <title>Opniocepnalus argus Var Kimnra genome.</title>
        <authorList>
            <person name="Zhou C."/>
            <person name="Xiao S."/>
        </authorList>
    </citation>
    <scope>NUCLEOTIDE SEQUENCE [LARGE SCALE GENOMIC DNA]</scope>
</reference>
<gene>
    <name evidence="3" type="ORF">EXN66_Car013338</name>
</gene>
<dbReference type="AlphaFoldDB" id="A0A6G1Q5X1"/>
<keyword evidence="2" id="KW-0472">Membrane</keyword>
<evidence type="ECO:0000256" key="1">
    <source>
        <dbReference type="SAM" id="MobiDB-lite"/>
    </source>
</evidence>
<proteinExistence type="predicted"/>
<organism evidence="3 4">
    <name type="scientific">Channa argus</name>
    <name type="common">Northern snakehead</name>
    <name type="synonym">Ophicephalus argus</name>
    <dbReference type="NCBI Taxonomy" id="215402"/>
    <lineage>
        <taxon>Eukaryota</taxon>
        <taxon>Metazoa</taxon>
        <taxon>Chordata</taxon>
        <taxon>Craniata</taxon>
        <taxon>Vertebrata</taxon>
        <taxon>Euteleostomi</taxon>
        <taxon>Actinopterygii</taxon>
        <taxon>Neopterygii</taxon>
        <taxon>Teleostei</taxon>
        <taxon>Neoteleostei</taxon>
        <taxon>Acanthomorphata</taxon>
        <taxon>Anabantaria</taxon>
        <taxon>Anabantiformes</taxon>
        <taxon>Channoidei</taxon>
        <taxon>Channidae</taxon>
        <taxon>Channa</taxon>
    </lineage>
</organism>
<feature type="region of interest" description="Disordered" evidence="1">
    <location>
        <begin position="52"/>
        <end position="94"/>
    </location>
</feature>
<evidence type="ECO:0000313" key="3">
    <source>
        <dbReference type="EMBL" id="KAF3697658.1"/>
    </source>
</evidence>
<protein>
    <submittedName>
        <fullName evidence="3">Uncharacterized protein</fullName>
    </submittedName>
</protein>
<keyword evidence="2" id="KW-1133">Transmembrane helix</keyword>
<evidence type="ECO:0000313" key="4">
    <source>
        <dbReference type="Proteomes" id="UP000503349"/>
    </source>
</evidence>
<feature type="transmembrane region" description="Helical" evidence="2">
    <location>
        <begin position="24"/>
        <end position="46"/>
    </location>
</feature>